<dbReference type="AlphaFoldDB" id="A0A6J6GJH7"/>
<reference evidence="4" key="1">
    <citation type="submission" date="2020-05" db="EMBL/GenBank/DDBJ databases">
        <authorList>
            <person name="Chiriac C."/>
            <person name="Salcher M."/>
            <person name="Ghai R."/>
            <person name="Kavagutti S V."/>
        </authorList>
    </citation>
    <scope>NUCLEOTIDE SEQUENCE</scope>
</reference>
<name>A0A6J6GJH7_9ZZZZ</name>
<evidence type="ECO:0000256" key="2">
    <source>
        <dbReference type="ARBA" id="ARBA00009897"/>
    </source>
</evidence>
<gene>
    <name evidence="4" type="ORF">UFOPK1807_00865</name>
</gene>
<dbReference type="PANTHER" id="PTHR43407">
    <property type="entry name" value="GLUTAMINE SYNTHETASE"/>
    <property type="match status" value="1"/>
</dbReference>
<dbReference type="Gene3D" id="3.30.590.10">
    <property type="entry name" value="Glutamine synthetase/guanido kinase, catalytic domain"/>
    <property type="match status" value="1"/>
</dbReference>
<comment type="similarity">
    <text evidence="2">Belongs to the glutamine synthetase family.</text>
</comment>
<dbReference type="GO" id="GO:0004356">
    <property type="term" value="F:glutamine synthetase activity"/>
    <property type="evidence" value="ECO:0007669"/>
    <property type="project" value="InterPro"/>
</dbReference>
<sequence>MARWYIGGLLKHAPSLLAFTNPTVNSYRRLVPGYEAPVNLVYSARNRSACIRIPITGSSPKAKRVEFRCPDPSSNPYLAFAAMLMAGIDGIINKIEPPAPVDKDLYELEGDEAAAIPQVPGSLDAVLNSLEADHEFLTKGGVFSEDLIATWIEWKRKNEVDYVRLRPHPAEFELYYDI</sequence>
<dbReference type="Pfam" id="PF00120">
    <property type="entry name" value="Gln-synt_C"/>
    <property type="match status" value="1"/>
</dbReference>
<dbReference type="PROSITE" id="PS00182">
    <property type="entry name" value="GLNA_ADENYLATION"/>
    <property type="match status" value="1"/>
</dbReference>
<dbReference type="GO" id="GO:0006542">
    <property type="term" value="P:glutamine biosynthetic process"/>
    <property type="evidence" value="ECO:0007669"/>
    <property type="project" value="TreeGrafter"/>
</dbReference>
<evidence type="ECO:0000259" key="3">
    <source>
        <dbReference type="PROSITE" id="PS51987"/>
    </source>
</evidence>
<comment type="cofactor">
    <cofactor evidence="1">
        <name>Mg(2+)</name>
        <dbReference type="ChEBI" id="CHEBI:18420"/>
    </cofactor>
</comment>
<dbReference type="SUPFAM" id="SSF55931">
    <property type="entry name" value="Glutamine synthetase/guanido kinase"/>
    <property type="match status" value="1"/>
</dbReference>
<organism evidence="4">
    <name type="scientific">freshwater metagenome</name>
    <dbReference type="NCBI Taxonomy" id="449393"/>
    <lineage>
        <taxon>unclassified sequences</taxon>
        <taxon>metagenomes</taxon>
        <taxon>ecological metagenomes</taxon>
    </lineage>
</organism>
<dbReference type="GO" id="GO:0016020">
    <property type="term" value="C:membrane"/>
    <property type="evidence" value="ECO:0007669"/>
    <property type="project" value="TreeGrafter"/>
</dbReference>
<dbReference type="PROSITE" id="PS51987">
    <property type="entry name" value="GS_CATALYTIC"/>
    <property type="match status" value="1"/>
</dbReference>
<evidence type="ECO:0000256" key="1">
    <source>
        <dbReference type="ARBA" id="ARBA00001946"/>
    </source>
</evidence>
<proteinExistence type="inferred from homology"/>
<feature type="domain" description="GS catalytic" evidence="3">
    <location>
        <begin position="1"/>
        <end position="178"/>
    </location>
</feature>
<evidence type="ECO:0000313" key="4">
    <source>
        <dbReference type="EMBL" id="CAB4601472.1"/>
    </source>
</evidence>
<dbReference type="SMART" id="SM01230">
    <property type="entry name" value="Gln-synt_C"/>
    <property type="match status" value="1"/>
</dbReference>
<dbReference type="PANTHER" id="PTHR43407:SF1">
    <property type="entry name" value="LENGSIN"/>
    <property type="match status" value="1"/>
</dbReference>
<dbReference type="GO" id="GO:0005737">
    <property type="term" value="C:cytoplasm"/>
    <property type="evidence" value="ECO:0007669"/>
    <property type="project" value="TreeGrafter"/>
</dbReference>
<dbReference type="EMBL" id="CAEZUI010000121">
    <property type="protein sequence ID" value="CAB4601472.1"/>
    <property type="molecule type" value="Genomic_DNA"/>
</dbReference>
<dbReference type="InterPro" id="IPR001637">
    <property type="entry name" value="Gln_synth_I_adenylation_site"/>
</dbReference>
<dbReference type="InterPro" id="IPR014746">
    <property type="entry name" value="Gln_synth/guanido_kin_cat_dom"/>
</dbReference>
<accession>A0A6J6GJH7</accession>
<dbReference type="InterPro" id="IPR008146">
    <property type="entry name" value="Gln_synth_cat_dom"/>
</dbReference>
<protein>
    <submittedName>
        <fullName evidence="4">Unannotated protein</fullName>
    </submittedName>
</protein>
<dbReference type="GO" id="GO:0019740">
    <property type="term" value="P:nitrogen utilization"/>
    <property type="evidence" value="ECO:0007669"/>
    <property type="project" value="TreeGrafter"/>
</dbReference>